<dbReference type="EMBL" id="BMSA01000010">
    <property type="protein sequence ID" value="GGT57673.1"/>
    <property type="molecule type" value="Genomic_DNA"/>
</dbReference>
<name>A0A918LVY3_9ACTN</name>
<proteinExistence type="predicted"/>
<protein>
    <recommendedName>
        <fullName evidence="3">DUF4232 domain-containing protein</fullName>
    </recommendedName>
</protein>
<evidence type="ECO:0000313" key="5">
    <source>
        <dbReference type="Proteomes" id="UP000646776"/>
    </source>
</evidence>
<evidence type="ECO:0000313" key="4">
    <source>
        <dbReference type="EMBL" id="GGT57673.1"/>
    </source>
</evidence>
<dbReference type="InterPro" id="IPR025326">
    <property type="entry name" value="DUF4232"/>
</dbReference>
<gene>
    <name evidence="4" type="ORF">GCM10010226_38740</name>
</gene>
<organism evidence="4 5">
    <name type="scientific">Streptomyces phaeofaciens</name>
    <dbReference type="NCBI Taxonomy" id="68254"/>
    <lineage>
        <taxon>Bacteria</taxon>
        <taxon>Bacillati</taxon>
        <taxon>Actinomycetota</taxon>
        <taxon>Actinomycetes</taxon>
        <taxon>Kitasatosporales</taxon>
        <taxon>Streptomycetaceae</taxon>
        <taxon>Streptomyces</taxon>
    </lineage>
</organism>
<feature type="signal peptide" evidence="2">
    <location>
        <begin position="1"/>
        <end position="19"/>
    </location>
</feature>
<dbReference type="Pfam" id="PF14016">
    <property type="entry name" value="DUF4232"/>
    <property type="match status" value="1"/>
</dbReference>
<feature type="chain" id="PRO_5037161659" description="DUF4232 domain-containing protein" evidence="2">
    <location>
        <begin position="20"/>
        <end position="234"/>
    </location>
</feature>
<accession>A0A918LVY3</accession>
<dbReference type="AlphaFoldDB" id="A0A918LVY3"/>
<dbReference type="PROSITE" id="PS51257">
    <property type="entry name" value="PROKAR_LIPOPROTEIN"/>
    <property type="match status" value="1"/>
</dbReference>
<evidence type="ECO:0000259" key="3">
    <source>
        <dbReference type="Pfam" id="PF14016"/>
    </source>
</evidence>
<keyword evidence="5" id="KW-1185">Reference proteome</keyword>
<sequence>MRIRRTRHLLALTALTALALTACENGTGTRDEGASALPASSVTTPPAKPAADGSAGASENTTGSKGSSGTGTSGTSGAKTPDAKAPGASDAATRVLCNGSNTKVTAQSLSRPLNHMLLTVTNTGSRTCDLTYYPVLRFDEMQWVPQAAEETHPQAVTTLAPGESGYAGVLLSAADGSGDGGQTAEKLTVAFQGMTPNSSGGASATPALPAGGVYYDSSLTVTYWQQDADDALSW</sequence>
<reference evidence="4" key="2">
    <citation type="submission" date="2020-09" db="EMBL/GenBank/DDBJ databases">
        <authorList>
            <person name="Sun Q."/>
            <person name="Ohkuma M."/>
        </authorList>
    </citation>
    <scope>NUCLEOTIDE SEQUENCE</scope>
    <source>
        <strain evidence="4">JCM 4125</strain>
    </source>
</reference>
<keyword evidence="2" id="KW-0732">Signal</keyword>
<comment type="caution">
    <text evidence="4">The sequence shown here is derived from an EMBL/GenBank/DDBJ whole genome shotgun (WGS) entry which is preliminary data.</text>
</comment>
<evidence type="ECO:0000256" key="2">
    <source>
        <dbReference type="SAM" id="SignalP"/>
    </source>
</evidence>
<dbReference type="Proteomes" id="UP000646776">
    <property type="component" value="Unassembled WGS sequence"/>
</dbReference>
<feature type="region of interest" description="Disordered" evidence="1">
    <location>
        <begin position="28"/>
        <end position="91"/>
    </location>
</feature>
<dbReference type="RefSeq" id="WP_189712543.1">
    <property type="nucleotide sequence ID" value="NZ_BMSA01000010.1"/>
</dbReference>
<reference evidence="4" key="1">
    <citation type="journal article" date="2014" name="Int. J. Syst. Evol. Microbiol.">
        <title>Complete genome sequence of Corynebacterium casei LMG S-19264T (=DSM 44701T), isolated from a smear-ripened cheese.</title>
        <authorList>
            <consortium name="US DOE Joint Genome Institute (JGI-PGF)"/>
            <person name="Walter F."/>
            <person name="Albersmeier A."/>
            <person name="Kalinowski J."/>
            <person name="Ruckert C."/>
        </authorList>
    </citation>
    <scope>NUCLEOTIDE SEQUENCE</scope>
    <source>
        <strain evidence="4">JCM 4125</strain>
    </source>
</reference>
<evidence type="ECO:0000256" key="1">
    <source>
        <dbReference type="SAM" id="MobiDB-lite"/>
    </source>
</evidence>
<feature type="domain" description="DUF4232" evidence="3">
    <location>
        <begin position="97"/>
        <end position="225"/>
    </location>
</feature>